<feature type="signal peptide" evidence="1">
    <location>
        <begin position="1"/>
        <end position="20"/>
    </location>
</feature>
<feature type="domain" description="Lysozyme inhibitor LprI-like N-terminal" evidence="2">
    <location>
        <begin position="270"/>
        <end position="358"/>
    </location>
</feature>
<dbReference type="PANTHER" id="PTHR39176:SF1">
    <property type="entry name" value="PERIPLASMIC PROTEIN"/>
    <property type="match status" value="1"/>
</dbReference>
<dbReference type="InterPro" id="IPR009739">
    <property type="entry name" value="LprI-like_N"/>
</dbReference>
<organism evidence="3 4">
    <name type="scientific">Candidatus Clostridium eludens</name>
    <dbReference type="NCBI Taxonomy" id="3381663"/>
    <lineage>
        <taxon>Bacteria</taxon>
        <taxon>Bacillati</taxon>
        <taxon>Bacillota</taxon>
        <taxon>Clostridia</taxon>
        <taxon>Eubacteriales</taxon>
        <taxon>Clostridiaceae</taxon>
        <taxon>Clostridium</taxon>
    </lineage>
</organism>
<reference evidence="3 4" key="1">
    <citation type="submission" date="2024-11" db="EMBL/GenBank/DDBJ databases">
        <authorList>
            <person name="Heng Y.C."/>
            <person name="Lim A.C.H."/>
            <person name="Lee J.K.Y."/>
            <person name="Kittelmann S."/>
        </authorList>
    </citation>
    <scope>NUCLEOTIDE SEQUENCE [LARGE SCALE GENOMIC DNA]</scope>
    <source>
        <strain evidence="3 4">WILCCON 0269</strain>
    </source>
</reference>
<dbReference type="Proteomes" id="UP001623660">
    <property type="component" value="Unassembled WGS sequence"/>
</dbReference>
<proteinExistence type="predicted"/>
<evidence type="ECO:0000259" key="2">
    <source>
        <dbReference type="Pfam" id="PF07007"/>
    </source>
</evidence>
<feature type="chain" id="PRO_5046284188" evidence="1">
    <location>
        <begin position="21"/>
        <end position="364"/>
    </location>
</feature>
<evidence type="ECO:0000256" key="1">
    <source>
        <dbReference type="SAM" id="SignalP"/>
    </source>
</evidence>
<name>A0ABW8SP80_9CLOT</name>
<gene>
    <name evidence="3" type="ORF">ACJDU8_20235</name>
</gene>
<accession>A0ABW8SP80</accession>
<dbReference type="PANTHER" id="PTHR39176">
    <property type="entry name" value="PERIPLASMIC PROTEIN-RELATED"/>
    <property type="match status" value="1"/>
</dbReference>
<evidence type="ECO:0000313" key="4">
    <source>
        <dbReference type="Proteomes" id="UP001623660"/>
    </source>
</evidence>
<dbReference type="EMBL" id="JBJHZX010000040">
    <property type="protein sequence ID" value="MFL0197877.1"/>
    <property type="molecule type" value="Genomic_DNA"/>
</dbReference>
<keyword evidence="1" id="KW-0732">Signal</keyword>
<dbReference type="Gene3D" id="1.20.1270.180">
    <property type="match status" value="1"/>
</dbReference>
<dbReference type="RefSeq" id="WP_406793984.1">
    <property type="nucleotide sequence ID" value="NZ_JBJHZX010000040.1"/>
</dbReference>
<sequence length="364" mass="41527">MKSKLISILLVFLLSISVTACSNNKDSSNLDGKSESAKAQLSSEDNKSLAMKAYKAVLQNKAEFFSTDNKKNVYLNDFLTNEEIYGTVFKLTHFTVLDMDGDGTPEVVLELTVGNYVEFYEVLHYMNNKVNGYIQVLRGFGDLKTDGTVHYSNSAFNNGYRKLSFETNACKDYILGYHNTDNNNGVVTRTYFIDNKPTTEEAYNAFTTEQDEKKAAVWYEFSQENIETEITDNQPKSNTERNTLNQETKKQEYKDKLDKIELGFKGFDDSAATTNDMYQEACKEYKQWDDALNDIYGVLKVQLSSSDMKNLQSEEIQWIKDRDTKAKNDAAEMAGGSMEKVLYEGSLTESTKERCYVLVDKYMK</sequence>
<dbReference type="Pfam" id="PF07007">
    <property type="entry name" value="LprI"/>
    <property type="match status" value="1"/>
</dbReference>
<keyword evidence="4" id="KW-1185">Reference proteome</keyword>
<protein>
    <submittedName>
        <fullName evidence="3">Lysozyme inhibitor LprI family protein</fullName>
    </submittedName>
</protein>
<evidence type="ECO:0000313" key="3">
    <source>
        <dbReference type="EMBL" id="MFL0197877.1"/>
    </source>
</evidence>
<comment type="caution">
    <text evidence="3">The sequence shown here is derived from an EMBL/GenBank/DDBJ whole genome shotgun (WGS) entry which is preliminary data.</text>
</comment>
<dbReference type="PROSITE" id="PS51257">
    <property type="entry name" value="PROKAR_LIPOPROTEIN"/>
    <property type="match status" value="1"/>
</dbReference>